<accession>F0SQQ6</accession>
<dbReference type="EMBL" id="CP002546">
    <property type="protein sequence ID" value="ADY59086.1"/>
    <property type="molecule type" value="Genomic_DNA"/>
</dbReference>
<dbReference type="AlphaFoldDB" id="F0SQQ6"/>
<proteinExistence type="predicted"/>
<dbReference type="KEGG" id="pbs:Plabr_1475"/>
<dbReference type="STRING" id="756272.Plabr_1475"/>
<reference evidence="2" key="1">
    <citation type="submission" date="2011-02" db="EMBL/GenBank/DDBJ databases">
        <title>The complete genome of Planctomyces brasiliensis DSM 5305.</title>
        <authorList>
            <person name="Lucas S."/>
            <person name="Copeland A."/>
            <person name="Lapidus A."/>
            <person name="Bruce D."/>
            <person name="Goodwin L."/>
            <person name="Pitluck S."/>
            <person name="Kyrpides N."/>
            <person name="Mavromatis K."/>
            <person name="Pagani I."/>
            <person name="Ivanova N."/>
            <person name="Ovchinnikova G."/>
            <person name="Lu M."/>
            <person name="Detter J.C."/>
            <person name="Han C."/>
            <person name="Land M."/>
            <person name="Hauser L."/>
            <person name="Markowitz V."/>
            <person name="Cheng J.-F."/>
            <person name="Hugenholtz P."/>
            <person name="Woyke T."/>
            <person name="Wu D."/>
            <person name="Tindall B."/>
            <person name="Pomrenke H.G."/>
            <person name="Brambilla E."/>
            <person name="Klenk H.-P."/>
            <person name="Eisen J.A."/>
        </authorList>
    </citation>
    <scope>NUCLEOTIDE SEQUENCE [LARGE SCALE GENOMIC DNA]</scope>
    <source>
        <strain evidence="2">ATCC 49424 / DSM 5305 / JCM 21570 / NBRC 103401 / IFAM 1448</strain>
    </source>
</reference>
<dbReference type="RefSeq" id="WP_013627814.1">
    <property type="nucleotide sequence ID" value="NC_015174.1"/>
</dbReference>
<protein>
    <recommendedName>
        <fullName evidence="3">Phage protein</fullName>
    </recommendedName>
</protein>
<dbReference type="HOGENOM" id="CLU_2234581_0_0_0"/>
<evidence type="ECO:0000313" key="2">
    <source>
        <dbReference type="Proteomes" id="UP000006860"/>
    </source>
</evidence>
<dbReference type="Proteomes" id="UP000006860">
    <property type="component" value="Chromosome"/>
</dbReference>
<keyword evidence="2" id="KW-1185">Reference proteome</keyword>
<name>F0SQQ6_RUBBR</name>
<evidence type="ECO:0008006" key="3">
    <source>
        <dbReference type="Google" id="ProtNLM"/>
    </source>
</evidence>
<organism evidence="1 2">
    <name type="scientific">Rubinisphaera brasiliensis (strain ATCC 49424 / DSM 5305 / JCM 21570 / IAM 15109 / NBRC 103401 / IFAM 1448)</name>
    <name type="common">Planctomyces brasiliensis</name>
    <dbReference type="NCBI Taxonomy" id="756272"/>
    <lineage>
        <taxon>Bacteria</taxon>
        <taxon>Pseudomonadati</taxon>
        <taxon>Planctomycetota</taxon>
        <taxon>Planctomycetia</taxon>
        <taxon>Planctomycetales</taxon>
        <taxon>Planctomycetaceae</taxon>
        <taxon>Rubinisphaera</taxon>
    </lineage>
</organism>
<evidence type="ECO:0000313" key="1">
    <source>
        <dbReference type="EMBL" id="ADY59086.1"/>
    </source>
</evidence>
<sequence>MSDLRKLLDAYKPRVKVKAVDMTEEWGSVVYVRKLPLSELLEFKSDEEIPITKTVAACLCDAEGNLAYKQDEHEQLNKFLLDDLAKIYREATSHNTINVDDAKKN</sequence>
<gene>
    <name evidence="1" type="ordered locus">Plabr_1475</name>
</gene>